<protein>
    <submittedName>
        <fullName evidence="2">Histidine phosphatase family protein</fullName>
    </submittedName>
</protein>
<gene>
    <name evidence="2" type="ORF">JIN83_14790</name>
</gene>
<reference evidence="2" key="1">
    <citation type="submission" date="2021-01" db="EMBL/GenBank/DDBJ databases">
        <title>Modified the classification status of verrucomicrobia.</title>
        <authorList>
            <person name="Feng X."/>
        </authorList>
    </citation>
    <scope>NUCLEOTIDE SEQUENCE</scope>
    <source>
        <strain evidence="2">5K15</strain>
    </source>
</reference>
<feature type="signal peptide" evidence="1">
    <location>
        <begin position="1"/>
        <end position="21"/>
    </location>
</feature>
<dbReference type="Gene3D" id="3.40.50.1240">
    <property type="entry name" value="Phosphoglycerate mutase-like"/>
    <property type="match status" value="1"/>
</dbReference>
<dbReference type="Pfam" id="PF00300">
    <property type="entry name" value="His_Phos_1"/>
    <property type="match status" value="1"/>
</dbReference>
<dbReference type="InterPro" id="IPR029033">
    <property type="entry name" value="His_PPase_superfam"/>
</dbReference>
<dbReference type="SUPFAM" id="SSF53254">
    <property type="entry name" value="Phosphoglycerate mutase-like"/>
    <property type="match status" value="1"/>
</dbReference>
<accession>A0AAE2SH22</accession>
<dbReference type="EMBL" id="JAENIG010000011">
    <property type="protein sequence ID" value="MBK1856236.1"/>
    <property type="molecule type" value="Genomic_DNA"/>
</dbReference>
<keyword evidence="3" id="KW-1185">Reference proteome</keyword>
<sequence length="263" mass="29979">MKKTTLLTLLMTTLLSSVAHAGLKIYYIRHAQGGHNVKKEWQQKGVPEAEWPAYVGNPNMFTPQGLKEVVGATKKLQKYRFDFIASSPLWRCRNTIQPYLKATKQQAEIWPKLREAPGMRSILSEDLPEVKEEILNRGKAIQIEKDEQNHFFLRPDGKNHYASYPKGCAEELKVAYTKHVSQHVIALIEKRFGNTEKSILLAGHNSSGVSLLKLLLKEEPTGKARRGLGNATIWMVERKDDGSYILKMYNDEAYVTEQLEKAR</sequence>
<evidence type="ECO:0000313" key="2">
    <source>
        <dbReference type="EMBL" id="MBK1856236.1"/>
    </source>
</evidence>
<dbReference type="RefSeq" id="WP_309490854.1">
    <property type="nucleotide sequence ID" value="NZ_JAENIG010000011.1"/>
</dbReference>
<evidence type="ECO:0000256" key="1">
    <source>
        <dbReference type="SAM" id="SignalP"/>
    </source>
</evidence>
<feature type="chain" id="PRO_5041997739" evidence="1">
    <location>
        <begin position="22"/>
        <end position="263"/>
    </location>
</feature>
<dbReference type="CDD" id="cd07067">
    <property type="entry name" value="HP_PGM_like"/>
    <property type="match status" value="1"/>
</dbReference>
<dbReference type="InterPro" id="IPR013078">
    <property type="entry name" value="His_Pase_superF_clade-1"/>
</dbReference>
<organism evidence="2 3">
    <name type="scientific">Oceaniferula flava</name>
    <dbReference type="NCBI Taxonomy" id="2800421"/>
    <lineage>
        <taxon>Bacteria</taxon>
        <taxon>Pseudomonadati</taxon>
        <taxon>Verrucomicrobiota</taxon>
        <taxon>Verrucomicrobiia</taxon>
        <taxon>Verrucomicrobiales</taxon>
        <taxon>Verrucomicrobiaceae</taxon>
        <taxon>Oceaniferula</taxon>
    </lineage>
</organism>
<keyword evidence="1" id="KW-0732">Signal</keyword>
<name>A0AAE2SH22_9BACT</name>
<comment type="caution">
    <text evidence="2">The sequence shown here is derived from an EMBL/GenBank/DDBJ whole genome shotgun (WGS) entry which is preliminary data.</text>
</comment>
<dbReference type="AlphaFoldDB" id="A0AAE2SH22"/>
<dbReference type="Proteomes" id="UP000634206">
    <property type="component" value="Unassembled WGS sequence"/>
</dbReference>
<proteinExistence type="predicted"/>
<evidence type="ECO:0000313" key="3">
    <source>
        <dbReference type="Proteomes" id="UP000634206"/>
    </source>
</evidence>